<keyword evidence="6" id="KW-1185">Reference proteome</keyword>
<dbReference type="PROSITE" id="PS51000">
    <property type="entry name" value="HTH_DEOR_2"/>
    <property type="match status" value="1"/>
</dbReference>
<dbReference type="PANTHER" id="PTHR30363">
    <property type="entry name" value="HTH-TYPE TRANSCRIPTIONAL REGULATOR SRLR-RELATED"/>
    <property type="match status" value="1"/>
</dbReference>
<proteinExistence type="predicted"/>
<dbReference type="InterPro" id="IPR036388">
    <property type="entry name" value="WH-like_DNA-bd_sf"/>
</dbReference>
<dbReference type="Proteomes" id="UP001179280">
    <property type="component" value="Unassembled WGS sequence"/>
</dbReference>
<sequence>MNMKAKERQSFIQNYLELHGKVEIDELAEQLQVSQMTIRRDLTQLEAENQVIRTPGGAVPQKALIRETPYARKEIEHLQAKRNIAQKAISLIESDSTILLDSGTTTLEVARLLKDRSDLTIITNDIKIAAELVHSSVTCIVTGGEVQSEVGALYGSQAQTLIQSIHVDLFLLGAHAVDATAGVMAPTLEKAKMKQLMIEAARETWLLCDSSKFEQKAFAHVSQLDKVAGIITDSTLSASELEHYHENVLQVRLDK</sequence>
<dbReference type="SMART" id="SM01134">
    <property type="entry name" value="DeoRC"/>
    <property type="match status" value="1"/>
</dbReference>
<dbReference type="EMBL" id="JAFBCV010000001">
    <property type="protein sequence ID" value="MBM7837450.1"/>
    <property type="molecule type" value="Genomic_DNA"/>
</dbReference>
<dbReference type="PRINTS" id="PR00037">
    <property type="entry name" value="HTHLACR"/>
</dbReference>
<dbReference type="InterPro" id="IPR037171">
    <property type="entry name" value="NagB/RpiA_transferase-like"/>
</dbReference>
<accession>A0ABS2SRI7</accession>
<dbReference type="Pfam" id="PF08220">
    <property type="entry name" value="HTH_DeoR"/>
    <property type="match status" value="1"/>
</dbReference>
<keyword evidence="1" id="KW-0805">Transcription regulation</keyword>
<reference evidence="5" key="1">
    <citation type="submission" date="2021-01" db="EMBL/GenBank/DDBJ databases">
        <title>Genomic Encyclopedia of Type Strains, Phase IV (KMG-IV): sequencing the most valuable type-strain genomes for metagenomic binning, comparative biology and taxonomic classification.</title>
        <authorList>
            <person name="Goeker M."/>
        </authorList>
    </citation>
    <scope>NUCLEOTIDE SEQUENCE</scope>
    <source>
        <strain evidence="5">DSM 21943</strain>
    </source>
</reference>
<dbReference type="InterPro" id="IPR050313">
    <property type="entry name" value="Carb_Metab_HTH_regulators"/>
</dbReference>
<evidence type="ECO:0000256" key="2">
    <source>
        <dbReference type="ARBA" id="ARBA00023125"/>
    </source>
</evidence>
<dbReference type="RefSeq" id="WP_367617755.1">
    <property type="nucleotide sequence ID" value="NZ_JAFBCV010000001.1"/>
</dbReference>
<evidence type="ECO:0000256" key="1">
    <source>
        <dbReference type="ARBA" id="ARBA00023015"/>
    </source>
</evidence>
<dbReference type="PROSITE" id="PS00894">
    <property type="entry name" value="HTH_DEOR_1"/>
    <property type="match status" value="1"/>
</dbReference>
<dbReference type="InterPro" id="IPR014036">
    <property type="entry name" value="DeoR-like_C"/>
</dbReference>
<dbReference type="Gene3D" id="1.10.10.10">
    <property type="entry name" value="Winged helix-like DNA-binding domain superfamily/Winged helix DNA-binding domain"/>
    <property type="match status" value="1"/>
</dbReference>
<dbReference type="InterPro" id="IPR036390">
    <property type="entry name" value="WH_DNA-bd_sf"/>
</dbReference>
<keyword evidence="2" id="KW-0238">DNA-binding</keyword>
<comment type="caution">
    <text evidence="5">The sequence shown here is derived from an EMBL/GenBank/DDBJ whole genome shotgun (WGS) entry which is preliminary data.</text>
</comment>
<dbReference type="SMART" id="SM00420">
    <property type="entry name" value="HTH_DEOR"/>
    <property type="match status" value="1"/>
</dbReference>
<evidence type="ECO:0000256" key="3">
    <source>
        <dbReference type="ARBA" id="ARBA00023163"/>
    </source>
</evidence>
<dbReference type="SUPFAM" id="SSF100950">
    <property type="entry name" value="NagB/RpiA/CoA transferase-like"/>
    <property type="match status" value="1"/>
</dbReference>
<dbReference type="InterPro" id="IPR001034">
    <property type="entry name" value="DeoR_HTH"/>
</dbReference>
<evidence type="ECO:0000259" key="4">
    <source>
        <dbReference type="PROSITE" id="PS51000"/>
    </source>
</evidence>
<dbReference type="SUPFAM" id="SSF46785">
    <property type="entry name" value="Winged helix' DNA-binding domain"/>
    <property type="match status" value="1"/>
</dbReference>
<gene>
    <name evidence="5" type="ORF">JOC54_000681</name>
</gene>
<dbReference type="Gene3D" id="3.40.50.1360">
    <property type="match status" value="1"/>
</dbReference>
<name>A0ABS2SRI7_9BACI</name>
<protein>
    <submittedName>
        <fullName evidence="5">DeoR/GlpR family transcriptional regulator of sugar metabolism</fullName>
    </submittedName>
</protein>
<evidence type="ECO:0000313" key="5">
    <source>
        <dbReference type="EMBL" id="MBM7837450.1"/>
    </source>
</evidence>
<dbReference type="Pfam" id="PF00455">
    <property type="entry name" value="DeoRC"/>
    <property type="match status" value="1"/>
</dbReference>
<keyword evidence="3" id="KW-0804">Transcription</keyword>
<dbReference type="InterPro" id="IPR018356">
    <property type="entry name" value="Tscrpt_reg_HTH_DeoR_CS"/>
</dbReference>
<organism evidence="5 6">
    <name type="scientific">Shouchella xiaoxiensis</name>
    <dbReference type="NCBI Taxonomy" id="766895"/>
    <lineage>
        <taxon>Bacteria</taxon>
        <taxon>Bacillati</taxon>
        <taxon>Bacillota</taxon>
        <taxon>Bacilli</taxon>
        <taxon>Bacillales</taxon>
        <taxon>Bacillaceae</taxon>
        <taxon>Shouchella</taxon>
    </lineage>
</organism>
<evidence type="ECO:0000313" key="6">
    <source>
        <dbReference type="Proteomes" id="UP001179280"/>
    </source>
</evidence>
<dbReference type="PANTHER" id="PTHR30363:SF46">
    <property type="entry name" value="LYSR FAMILY TRANSCRIPTIONAL REGULATOR"/>
    <property type="match status" value="1"/>
</dbReference>
<feature type="domain" description="HTH deoR-type" evidence="4">
    <location>
        <begin position="5"/>
        <end position="60"/>
    </location>
</feature>